<keyword evidence="2 6" id="KW-0813">Transport</keyword>
<dbReference type="AlphaFoldDB" id="A0A8J6TBX7"/>
<feature type="transmembrane region" description="Helical" evidence="6">
    <location>
        <begin position="141"/>
        <end position="163"/>
    </location>
</feature>
<feature type="transmembrane region" description="Helical" evidence="6">
    <location>
        <begin position="291"/>
        <end position="311"/>
    </location>
</feature>
<gene>
    <name evidence="7" type="ORF">H8E80_06430</name>
</gene>
<dbReference type="Proteomes" id="UP000603545">
    <property type="component" value="Unassembled WGS sequence"/>
</dbReference>
<accession>A0A8J6TBX7</accession>
<reference evidence="7 8" key="1">
    <citation type="submission" date="2020-08" db="EMBL/GenBank/DDBJ databases">
        <title>Bridging the membrane lipid divide: bacteria of the FCB group superphylum have the potential to synthesize archaeal ether lipids.</title>
        <authorList>
            <person name="Villanueva L."/>
            <person name="Von Meijenfeldt F.A.B."/>
            <person name="Westbye A.B."/>
            <person name="Yadav S."/>
            <person name="Hopmans E.C."/>
            <person name="Dutilh B.E."/>
            <person name="Sinninghe Damste J.S."/>
        </authorList>
    </citation>
    <scope>NUCLEOTIDE SEQUENCE [LARGE SCALE GENOMIC DNA]</scope>
    <source>
        <strain evidence="7">NIOZ-UU82</strain>
    </source>
</reference>
<feature type="transmembrane region" description="Helical" evidence="6">
    <location>
        <begin position="45"/>
        <end position="63"/>
    </location>
</feature>
<dbReference type="GO" id="GO:0016020">
    <property type="term" value="C:membrane"/>
    <property type="evidence" value="ECO:0007669"/>
    <property type="project" value="UniProtKB-SubCell"/>
</dbReference>
<protein>
    <recommendedName>
        <fullName evidence="6">Phosphate transporter</fullName>
    </recommendedName>
</protein>
<evidence type="ECO:0000256" key="5">
    <source>
        <dbReference type="ARBA" id="ARBA00023136"/>
    </source>
</evidence>
<organism evidence="7 8">
    <name type="scientific">Candidatus Desulfaltia bathyphila</name>
    <dbReference type="NCBI Taxonomy" id="2841697"/>
    <lineage>
        <taxon>Bacteria</taxon>
        <taxon>Pseudomonadati</taxon>
        <taxon>Thermodesulfobacteriota</taxon>
        <taxon>Desulfobacteria</taxon>
        <taxon>Desulfobacterales</taxon>
        <taxon>Desulfobacterales incertae sedis</taxon>
        <taxon>Candidatus Desulfaltia</taxon>
    </lineage>
</organism>
<keyword evidence="4 6" id="KW-1133">Transmembrane helix</keyword>
<keyword evidence="3 6" id="KW-0812">Transmembrane</keyword>
<feature type="transmembrane region" description="Helical" evidence="6">
    <location>
        <begin position="6"/>
        <end position="24"/>
    </location>
</feature>
<feature type="transmembrane region" description="Helical" evidence="6">
    <location>
        <begin position="116"/>
        <end position="135"/>
    </location>
</feature>
<dbReference type="PANTHER" id="PTHR11101:SF80">
    <property type="entry name" value="PHOSPHATE TRANSPORTER"/>
    <property type="match status" value="1"/>
</dbReference>
<proteinExistence type="inferred from homology"/>
<sequence>MSTEYYILIAGYILGFYMAWNIGANDVANSMASAVGAKAITVRQAIFIAGILNIVGAVFIGSHVTNTIRKGIVSTEILADPHIALIGALSALLAAALWVSFATWKSLPVSTTHSIVGAMIGFGIMAGGFSVIKWGKLAAVVLSWVISPVFSLVIAFVMFKFIVKIILSRKDSFAWALKLSPFFISIAVFIVVLSFLFKTPLGKTLAMGNLTALLFALIVAIIFGFAGMKLLSRFVREMETGAEAIFKRIQIGTSCYVALAQGANDVANAIGPLAVIYFLVKTGSVGAEVPVPVFLLLFGGIGIAFGISMAGERVMETVGKKITTLTNTRGFSVDFAAATTVLIASKMGLPVSTTHAAVGGVLGVGLARGLEAVNFRIIIKIMLYWVLTVPISAITSMIIFKILQLIL</sequence>
<evidence type="ECO:0000256" key="2">
    <source>
        <dbReference type="ARBA" id="ARBA00022448"/>
    </source>
</evidence>
<feature type="transmembrane region" description="Helical" evidence="6">
    <location>
        <begin position="175"/>
        <end position="197"/>
    </location>
</feature>
<dbReference type="GO" id="GO:0035435">
    <property type="term" value="P:phosphate ion transmembrane transport"/>
    <property type="evidence" value="ECO:0007669"/>
    <property type="project" value="TreeGrafter"/>
</dbReference>
<evidence type="ECO:0000256" key="3">
    <source>
        <dbReference type="ARBA" id="ARBA00022692"/>
    </source>
</evidence>
<dbReference type="Pfam" id="PF01384">
    <property type="entry name" value="PHO4"/>
    <property type="match status" value="1"/>
</dbReference>
<dbReference type="GO" id="GO:0005315">
    <property type="term" value="F:phosphate transmembrane transporter activity"/>
    <property type="evidence" value="ECO:0007669"/>
    <property type="project" value="InterPro"/>
</dbReference>
<dbReference type="PANTHER" id="PTHR11101">
    <property type="entry name" value="PHOSPHATE TRANSPORTER"/>
    <property type="match status" value="1"/>
</dbReference>
<comment type="caution">
    <text evidence="7">The sequence shown here is derived from an EMBL/GenBank/DDBJ whole genome shotgun (WGS) entry which is preliminary data.</text>
</comment>
<evidence type="ECO:0000256" key="6">
    <source>
        <dbReference type="RuleBase" id="RU363058"/>
    </source>
</evidence>
<feature type="transmembrane region" description="Helical" evidence="6">
    <location>
        <begin position="209"/>
        <end position="228"/>
    </location>
</feature>
<evidence type="ECO:0000313" key="8">
    <source>
        <dbReference type="Proteomes" id="UP000603545"/>
    </source>
</evidence>
<evidence type="ECO:0000313" key="7">
    <source>
        <dbReference type="EMBL" id="MBC8199665.1"/>
    </source>
</evidence>
<evidence type="ECO:0000256" key="4">
    <source>
        <dbReference type="ARBA" id="ARBA00022989"/>
    </source>
</evidence>
<feature type="transmembrane region" description="Helical" evidence="6">
    <location>
        <begin position="383"/>
        <end position="406"/>
    </location>
</feature>
<comment type="subcellular location">
    <subcellularLocation>
        <location evidence="1 6">Membrane</location>
        <topology evidence="1 6">Multi-pass membrane protein</topology>
    </subcellularLocation>
</comment>
<name>A0A8J6TBX7_9BACT</name>
<evidence type="ECO:0000256" key="1">
    <source>
        <dbReference type="ARBA" id="ARBA00004141"/>
    </source>
</evidence>
<feature type="transmembrane region" description="Helical" evidence="6">
    <location>
        <begin position="83"/>
        <end position="104"/>
    </location>
</feature>
<comment type="similarity">
    <text evidence="6">Belongs to the inorganic phosphate transporter (PiT) (TC 2.A.20) family.</text>
</comment>
<keyword evidence="6" id="KW-0592">Phosphate transport</keyword>
<dbReference type="InterPro" id="IPR001204">
    <property type="entry name" value="Phos_transporter"/>
</dbReference>
<keyword evidence="5 6" id="KW-0472">Membrane</keyword>
<dbReference type="EMBL" id="JACNLL010000059">
    <property type="protein sequence ID" value="MBC8199665.1"/>
    <property type="molecule type" value="Genomic_DNA"/>
</dbReference>